<protein>
    <submittedName>
        <fullName evidence="2">Membrane protein</fullName>
    </submittedName>
</protein>
<name>A0AA37HVS4_SEGBR</name>
<dbReference type="SUPFAM" id="SSF56935">
    <property type="entry name" value="Porins"/>
    <property type="match status" value="1"/>
</dbReference>
<sequence length="436" mass="48228">MKKIAVAALFAVMTMSGYAQSGTNSPYSQYGLGVLSEQSNGFNRGMNGLALGFREHNQVNYLNPASYSAIDSLSFIFDMGVSGQITNFKEGNTKVNANNADFEYAVGGFRVARHVGMAFGIVPFTNIGYNYASTNNLVTSSAPTSSAATTYTNTLSGDGGVHEVFLGAGWQPLKGFSFGANIGYIWGSLNRSVVTSYSDAYVKSLARYYTADVRSVHFNVGVQYTQHLNKNDEMTLGLTYSLGNKMTGDAVMQDISTDPQSSQSDTTSYSIGDAYRIPHMFGVGIMYNHANQLKVGADYSFQKWSGILYPTYVSSNGQRDYVLRDGVYQNRHKFTLGGEYCYGEYDRRFLRRVKYRLGVSYATPYYKINGQDGPKEYSVSAGFGIPIINSINNRSILNISGQFVRTEATGMIKENTFRINIGLTFNERWFAKWKVE</sequence>
<organism evidence="2 3">
    <name type="scientific">Segatella bryantii</name>
    <name type="common">Prevotella bryantii</name>
    <dbReference type="NCBI Taxonomy" id="77095"/>
    <lineage>
        <taxon>Bacteria</taxon>
        <taxon>Pseudomonadati</taxon>
        <taxon>Bacteroidota</taxon>
        <taxon>Bacteroidia</taxon>
        <taxon>Bacteroidales</taxon>
        <taxon>Prevotellaceae</taxon>
        <taxon>Segatella</taxon>
    </lineage>
</organism>
<feature type="chain" id="PRO_5041292541" evidence="1">
    <location>
        <begin position="22"/>
        <end position="436"/>
    </location>
</feature>
<evidence type="ECO:0000256" key="1">
    <source>
        <dbReference type="SAM" id="SignalP"/>
    </source>
</evidence>
<reference evidence="2" key="1">
    <citation type="submission" date="2021-08" db="EMBL/GenBank/DDBJ databases">
        <title>Prevotella lacticifex sp. nov., isolated from rumen of cow.</title>
        <authorList>
            <person name="Shinkai T."/>
            <person name="Ikeyama N."/>
            <person name="Kumagai M."/>
            <person name="Ohmori H."/>
            <person name="Sakamoto M."/>
            <person name="Ohkuma M."/>
            <person name="Mitsumori M."/>
        </authorList>
    </citation>
    <scope>NUCLEOTIDE SEQUENCE</scope>
    <source>
        <strain evidence="2">DSM 11371</strain>
    </source>
</reference>
<comment type="caution">
    <text evidence="2">The sequence shown here is derived from an EMBL/GenBank/DDBJ whole genome shotgun (WGS) entry which is preliminary data.</text>
</comment>
<evidence type="ECO:0000313" key="2">
    <source>
        <dbReference type="EMBL" id="GJG26458.1"/>
    </source>
</evidence>
<keyword evidence="1" id="KW-0732">Signal</keyword>
<dbReference type="Gene3D" id="2.40.160.60">
    <property type="entry name" value="Outer membrane protein transport protein (OMPP1/FadL/TodX)"/>
    <property type="match status" value="1"/>
</dbReference>
<gene>
    <name evidence="2" type="ORF">PRRU23_01580</name>
</gene>
<dbReference type="Proteomes" id="UP000887043">
    <property type="component" value="Unassembled WGS sequence"/>
</dbReference>
<feature type="signal peptide" evidence="1">
    <location>
        <begin position="1"/>
        <end position="21"/>
    </location>
</feature>
<dbReference type="AlphaFoldDB" id="A0AA37HVS4"/>
<accession>A0AA37HVS4</accession>
<proteinExistence type="predicted"/>
<evidence type="ECO:0000313" key="3">
    <source>
        <dbReference type="Proteomes" id="UP000887043"/>
    </source>
</evidence>
<dbReference type="EMBL" id="BPTR01000001">
    <property type="protein sequence ID" value="GJG26458.1"/>
    <property type="molecule type" value="Genomic_DNA"/>
</dbReference>
<dbReference type="RefSeq" id="WP_006283560.1">
    <property type="nucleotide sequence ID" value="NZ_BPTR01000001.1"/>
</dbReference>